<evidence type="ECO:0000313" key="3">
    <source>
        <dbReference type="Proteomes" id="UP001159363"/>
    </source>
</evidence>
<feature type="transmembrane region" description="Helical" evidence="1">
    <location>
        <begin position="45"/>
        <end position="65"/>
    </location>
</feature>
<name>A0ABQ9GD01_9NEOP</name>
<protein>
    <submittedName>
        <fullName evidence="2">Uncharacterized protein</fullName>
    </submittedName>
</protein>
<accession>A0ABQ9GD01</accession>
<keyword evidence="3" id="KW-1185">Reference proteome</keyword>
<evidence type="ECO:0000313" key="2">
    <source>
        <dbReference type="EMBL" id="KAJ8870264.1"/>
    </source>
</evidence>
<gene>
    <name evidence="2" type="ORF">PR048_029285</name>
</gene>
<dbReference type="EMBL" id="JARBHB010000013">
    <property type="protein sequence ID" value="KAJ8870264.1"/>
    <property type="molecule type" value="Genomic_DNA"/>
</dbReference>
<sequence length="263" mass="29749">MYNQDRGVLFGFFINSFQVVASVEPATKNKDVCNYQTWNNFPTQVLLLLSELLAAILAASVAYTYSLRYRAFCQQCLKPLSTRHYRYNDNSDTVKVSNLYGLIPTQPCVNEDFPSAETQHATSNRQLVHQIHRDCYSDSVGAGQTPHQQLPYIQTTYRTLNREQSVIIFPPTWANRVRFPTGPFPGLSHVGIVPDDAAGRRVFSGISSFLRPCIPALLRTPLDGSQDLDIKIRLNLLALHPLHVLERSSTIELRSLREEGRAR</sequence>
<reference evidence="2 3" key="1">
    <citation type="submission" date="2023-02" db="EMBL/GenBank/DDBJ databases">
        <title>LHISI_Scaffold_Assembly.</title>
        <authorList>
            <person name="Stuart O.P."/>
            <person name="Cleave R."/>
            <person name="Magrath M.J.L."/>
            <person name="Mikheyev A.S."/>
        </authorList>
    </citation>
    <scope>NUCLEOTIDE SEQUENCE [LARGE SCALE GENOMIC DNA]</scope>
    <source>
        <strain evidence="2">Daus_M_001</strain>
        <tissue evidence="2">Leg muscle</tissue>
    </source>
</reference>
<evidence type="ECO:0000256" key="1">
    <source>
        <dbReference type="SAM" id="Phobius"/>
    </source>
</evidence>
<organism evidence="2 3">
    <name type="scientific">Dryococelus australis</name>
    <dbReference type="NCBI Taxonomy" id="614101"/>
    <lineage>
        <taxon>Eukaryota</taxon>
        <taxon>Metazoa</taxon>
        <taxon>Ecdysozoa</taxon>
        <taxon>Arthropoda</taxon>
        <taxon>Hexapoda</taxon>
        <taxon>Insecta</taxon>
        <taxon>Pterygota</taxon>
        <taxon>Neoptera</taxon>
        <taxon>Polyneoptera</taxon>
        <taxon>Phasmatodea</taxon>
        <taxon>Verophasmatodea</taxon>
        <taxon>Anareolatae</taxon>
        <taxon>Phasmatidae</taxon>
        <taxon>Eurycanthinae</taxon>
        <taxon>Dryococelus</taxon>
    </lineage>
</organism>
<keyword evidence="1" id="KW-0812">Transmembrane</keyword>
<proteinExistence type="predicted"/>
<dbReference type="Proteomes" id="UP001159363">
    <property type="component" value="Chromosome 12"/>
</dbReference>
<keyword evidence="1" id="KW-0472">Membrane</keyword>
<keyword evidence="1" id="KW-1133">Transmembrane helix</keyword>
<comment type="caution">
    <text evidence="2">The sequence shown here is derived from an EMBL/GenBank/DDBJ whole genome shotgun (WGS) entry which is preliminary data.</text>
</comment>